<keyword evidence="6" id="KW-0507">mRNA processing</keyword>
<dbReference type="Proteomes" id="UP000695022">
    <property type="component" value="Unplaced"/>
</dbReference>
<feature type="region of interest" description="Disordered" evidence="10">
    <location>
        <begin position="1"/>
        <end position="90"/>
    </location>
</feature>
<dbReference type="InterPro" id="IPR013957">
    <property type="entry name" value="SNRNP27"/>
</dbReference>
<dbReference type="PANTHER" id="PTHR31077">
    <property type="entry name" value="U4/U6.U5 SMALL NUCLEAR RIBONUCLEOPROTEIN 27 KDA PROTEIN"/>
    <property type="match status" value="1"/>
</dbReference>
<feature type="compositionally biased region" description="Basic residues" evidence="10">
    <location>
        <begin position="1"/>
        <end position="15"/>
    </location>
</feature>
<keyword evidence="12" id="KW-1185">Reference proteome</keyword>
<comment type="function">
    <text evidence="1">May play a role in mRNA splicing.</text>
</comment>
<evidence type="ECO:0000259" key="11">
    <source>
        <dbReference type="Pfam" id="PF08648"/>
    </source>
</evidence>
<dbReference type="Pfam" id="PF08648">
    <property type="entry name" value="SNRNP27"/>
    <property type="match status" value="1"/>
</dbReference>
<comment type="similarity">
    <text evidence="3">Belongs to the SNUT3 family.</text>
</comment>
<dbReference type="RefSeq" id="XP_014671253.1">
    <property type="nucleotide sequence ID" value="XM_014815767.1"/>
</dbReference>
<evidence type="ECO:0000256" key="4">
    <source>
        <dbReference type="ARBA" id="ARBA00011825"/>
    </source>
</evidence>
<protein>
    <recommendedName>
        <fullName evidence="5">U4/U6.U5 small nuclear ribonucleoprotein 27 kDa protein</fullName>
    </recommendedName>
    <alternativeName>
        <fullName evidence="9">U4/U6.U5 tri-snRNP-associated protein 3</fullName>
    </alternativeName>
</protein>
<keyword evidence="7" id="KW-0508">mRNA splicing</keyword>
<evidence type="ECO:0000256" key="5">
    <source>
        <dbReference type="ARBA" id="ARBA00014357"/>
    </source>
</evidence>
<dbReference type="GeneID" id="106812018"/>
<sequence length="167" mass="19322">MPRRTRSRSRSPHRRERSDRSERKRSRSRDRERRPRERRKSRSPISSKRRSSKDRSPIPSKNGPSVSPTPNRGWFKESANTSSESTDAPEVIVLDETPVEITATDLGGKTEDEIAMMKVMGFGTFDTTKGKKMNGNDIYASNLIQKRKYRQYMNRKGGFNRPLDFVT</sequence>
<name>A0ABM1EGD2_PRICU</name>
<organism evidence="12 13">
    <name type="scientific">Priapulus caudatus</name>
    <name type="common">Priapulid worm</name>
    <dbReference type="NCBI Taxonomy" id="37621"/>
    <lineage>
        <taxon>Eukaryota</taxon>
        <taxon>Metazoa</taxon>
        <taxon>Ecdysozoa</taxon>
        <taxon>Scalidophora</taxon>
        <taxon>Priapulida</taxon>
        <taxon>Priapulimorpha</taxon>
        <taxon>Priapulimorphida</taxon>
        <taxon>Priapulidae</taxon>
        <taxon>Priapulus</taxon>
    </lineage>
</organism>
<proteinExistence type="inferred from homology"/>
<evidence type="ECO:0000256" key="1">
    <source>
        <dbReference type="ARBA" id="ARBA00003632"/>
    </source>
</evidence>
<comment type="subunit">
    <text evidence="4">Part of a tri-snRNP complex.</text>
</comment>
<comment type="subcellular location">
    <subcellularLocation>
        <location evidence="2">Nucleus</location>
    </subcellularLocation>
</comment>
<evidence type="ECO:0000313" key="12">
    <source>
        <dbReference type="Proteomes" id="UP000695022"/>
    </source>
</evidence>
<feature type="compositionally biased region" description="Basic residues" evidence="10">
    <location>
        <begin position="36"/>
        <end position="52"/>
    </location>
</feature>
<dbReference type="PANTHER" id="PTHR31077:SF1">
    <property type="entry name" value="U4_U6.U5 SMALL NUCLEAR RIBONUCLEOPROTEIN 27 KDA PROTEIN"/>
    <property type="match status" value="1"/>
</dbReference>
<evidence type="ECO:0000256" key="9">
    <source>
        <dbReference type="ARBA" id="ARBA00031864"/>
    </source>
</evidence>
<evidence type="ECO:0000256" key="6">
    <source>
        <dbReference type="ARBA" id="ARBA00022664"/>
    </source>
</evidence>
<evidence type="ECO:0000256" key="3">
    <source>
        <dbReference type="ARBA" id="ARBA00008218"/>
    </source>
</evidence>
<accession>A0ABM1EGD2</accession>
<evidence type="ECO:0000256" key="8">
    <source>
        <dbReference type="ARBA" id="ARBA00023242"/>
    </source>
</evidence>
<evidence type="ECO:0000256" key="10">
    <source>
        <dbReference type="SAM" id="MobiDB-lite"/>
    </source>
</evidence>
<evidence type="ECO:0000256" key="7">
    <source>
        <dbReference type="ARBA" id="ARBA00023187"/>
    </source>
</evidence>
<keyword evidence="8" id="KW-0539">Nucleus</keyword>
<reference evidence="13" key="1">
    <citation type="submission" date="2025-08" db="UniProtKB">
        <authorList>
            <consortium name="RefSeq"/>
        </authorList>
    </citation>
    <scope>IDENTIFICATION</scope>
</reference>
<evidence type="ECO:0000313" key="13">
    <source>
        <dbReference type="RefSeq" id="XP_014671253.1"/>
    </source>
</evidence>
<feature type="domain" description="U4/U6.U5 small nuclear ribonucleoprotein 27kDa protein" evidence="11">
    <location>
        <begin position="111"/>
        <end position="165"/>
    </location>
</feature>
<gene>
    <name evidence="13" type="primary">LOC106812018</name>
</gene>
<evidence type="ECO:0000256" key="2">
    <source>
        <dbReference type="ARBA" id="ARBA00004123"/>
    </source>
</evidence>